<dbReference type="InterPro" id="IPR036424">
    <property type="entry name" value="UPP_synth-like_sf"/>
</dbReference>
<feature type="binding site" evidence="2">
    <location>
        <begin position="22"/>
        <end position="25"/>
    </location>
    <ligand>
        <name>substrate</name>
    </ligand>
</feature>
<evidence type="ECO:0000256" key="2">
    <source>
        <dbReference type="HAMAP-Rule" id="MF_01139"/>
    </source>
</evidence>
<dbReference type="AlphaFoldDB" id="A0A367GTX5"/>
<dbReference type="HAMAP" id="MF_01139">
    <property type="entry name" value="ISPT"/>
    <property type="match status" value="1"/>
</dbReference>
<accession>A0A367GTX5</accession>
<feature type="active site" description="Proton acceptor" evidence="2">
    <location>
        <position position="69"/>
    </location>
</feature>
<dbReference type="GO" id="GO:0045547">
    <property type="term" value="F:ditrans,polycis-polyprenyl diphosphate synthase [(2E,6E)-farnesyl diphosphate specific] activity"/>
    <property type="evidence" value="ECO:0007669"/>
    <property type="project" value="TreeGrafter"/>
</dbReference>
<dbReference type="PANTHER" id="PTHR10291">
    <property type="entry name" value="DEHYDRODOLICHYL DIPHOSPHATE SYNTHASE FAMILY MEMBER"/>
    <property type="match status" value="1"/>
</dbReference>
<feature type="active site" evidence="2">
    <location>
        <position position="21"/>
    </location>
</feature>
<comment type="similarity">
    <text evidence="2">Belongs to the UPP synthase family.</text>
</comment>
<feature type="binding site" evidence="2">
    <location>
        <position position="72"/>
    </location>
    <ligand>
        <name>substrate</name>
    </ligand>
</feature>
<keyword evidence="4" id="KW-1185">Reference proteome</keyword>
<dbReference type="GO" id="GO:0016094">
    <property type="term" value="P:polyprenol biosynthetic process"/>
    <property type="evidence" value="ECO:0007669"/>
    <property type="project" value="TreeGrafter"/>
</dbReference>
<comment type="function">
    <text evidence="2">Catalyzes the condensation of isopentenyl diphosphate (IPP) with allylic pyrophosphates generating different type of terpenoids.</text>
</comment>
<dbReference type="RefSeq" id="WP_114003422.1">
    <property type="nucleotide sequence ID" value="NZ_QGDC01000001.1"/>
</dbReference>
<feature type="binding site" evidence="2">
    <location>
        <begin position="195"/>
        <end position="197"/>
    </location>
    <ligand>
        <name>substrate</name>
    </ligand>
</feature>
<dbReference type="NCBIfam" id="NF011405">
    <property type="entry name" value="PRK14830.1"/>
    <property type="match status" value="1"/>
</dbReference>
<dbReference type="PROSITE" id="PS01066">
    <property type="entry name" value="UPP_SYNTHASE"/>
    <property type="match status" value="1"/>
</dbReference>
<feature type="binding site" evidence="2">
    <location>
        <position position="38"/>
    </location>
    <ligand>
        <name>substrate</name>
    </ligand>
</feature>
<feature type="binding site" evidence="2">
    <location>
        <begin position="66"/>
        <end position="68"/>
    </location>
    <ligand>
        <name>substrate</name>
    </ligand>
</feature>
<organism evidence="3 4">
    <name type="scientific">Mucilaginibacter hurinus</name>
    <dbReference type="NCBI Taxonomy" id="2201324"/>
    <lineage>
        <taxon>Bacteria</taxon>
        <taxon>Pseudomonadati</taxon>
        <taxon>Bacteroidota</taxon>
        <taxon>Sphingobacteriia</taxon>
        <taxon>Sphingobacteriales</taxon>
        <taxon>Sphingobacteriaceae</taxon>
        <taxon>Mucilaginibacter</taxon>
    </lineage>
</organism>
<feature type="binding site" evidence="2">
    <location>
        <position position="21"/>
    </location>
    <ligand>
        <name>Mg(2+)</name>
        <dbReference type="ChEBI" id="CHEBI:18420"/>
    </ligand>
</feature>
<dbReference type="CDD" id="cd00475">
    <property type="entry name" value="Cis_IPPS"/>
    <property type="match status" value="1"/>
</dbReference>
<dbReference type="SUPFAM" id="SSF64005">
    <property type="entry name" value="Undecaprenyl diphosphate synthase"/>
    <property type="match status" value="1"/>
</dbReference>
<name>A0A367GTX5_9SPHI</name>
<dbReference type="InterPro" id="IPR001441">
    <property type="entry name" value="UPP_synth-like"/>
</dbReference>
<feature type="binding site" evidence="2">
    <location>
        <position position="208"/>
    </location>
    <ligand>
        <name>Mg(2+)</name>
        <dbReference type="ChEBI" id="CHEBI:18420"/>
    </ligand>
</feature>
<protein>
    <recommendedName>
        <fullName evidence="2">Isoprenyl transferase</fullName>
        <ecNumber evidence="2">2.5.1.-</ecNumber>
    </recommendedName>
</protein>
<proteinExistence type="inferred from homology"/>
<sequence>MINKDQIDLLKLPAHVAIIMDGNGRWAKSKGKLRVFGHHNGVLAVRDVVTGACELKLKYVTLYTFSSENWNRPKLEVMAIMELMVGTIHNEIDRFMKNNVRLNAIGDLDMLPERAHKELKRAIERTSGNTGLVLTLALSYSSRREIVHATKNIARQVQSGELNVDDINEEVFGNNLFTHNMPDPELLIRTSGEYRISNYLLWQIAYAELYFTNKLWPDFRKEDLYEAILDFQQRERRFGMTSEQLN</sequence>
<dbReference type="EC" id="2.5.1.-" evidence="2"/>
<dbReference type="PANTHER" id="PTHR10291:SF0">
    <property type="entry name" value="DEHYDRODOLICHYL DIPHOSPHATE SYNTHASE 2"/>
    <property type="match status" value="1"/>
</dbReference>
<keyword evidence="1 2" id="KW-0808">Transferase</keyword>
<dbReference type="FunFam" id="3.40.1180.10:FF:000001">
    <property type="entry name" value="(2E,6E)-farnesyl-diphosphate-specific ditrans,polycis-undecaprenyl-diphosphate synthase"/>
    <property type="match status" value="1"/>
</dbReference>
<gene>
    <name evidence="3" type="ORF">DJ568_01315</name>
</gene>
<evidence type="ECO:0000313" key="3">
    <source>
        <dbReference type="EMBL" id="RCH56525.1"/>
    </source>
</evidence>
<dbReference type="Pfam" id="PF01255">
    <property type="entry name" value="Prenyltransf"/>
    <property type="match status" value="1"/>
</dbReference>
<feature type="binding site" evidence="2">
    <location>
        <position position="189"/>
    </location>
    <ligand>
        <name>substrate</name>
    </ligand>
</feature>
<feature type="binding site" evidence="2">
    <location>
        <position position="70"/>
    </location>
    <ligand>
        <name>substrate</name>
    </ligand>
</feature>
<dbReference type="NCBIfam" id="TIGR00055">
    <property type="entry name" value="uppS"/>
    <property type="match status" value="1"/>
</dbReference>
<dbReference type="Proteomes" id="UP000253209">
    <property type="component" value="Unassembled WGS sequence"/>
</dbReference>
<dbReference type="OrthoDB" id="4191603at2"/>
<keyword evidence="2" id="KW-0479">Metal-binding</keyword>
<dbReference type="InterPro" id="IPR018520">
    <property type="entry name" value="UPP_synth-like_CS"/>
</dbReference>
<dbReference type="GO" id="GO:0000287">
    <property type="term" value="F:magnesium ion binding"/>
    <property type="evidence" value="ECO:0007669"/>
    <property type="project" value="UniProtKB-UniRule"/>
</dbReference>
<feature type="binding site" evidence="2">
    <location>
        <position position="34"/>
    </location>
    <ligand>
        <name>substrate</name>
    </ligand>
</feature>
<dbReference type="Gene3D" id="3.40.1180.10">
    <property type="entry name" value="Decaprenyl diphosphate synthase-like"/>
    <property type="match status" value="1"/>
</dbReference>
<comment type="caution">
    <text evidence="3">The sequence shown here is derived from an EMBL/GenBank/DDBJ whole genome shotgun (WGS) entry which is preliminary data.</text>
</comment>
<evidence type="ECO:0000256" key="1">
    <source>
        <dbReference type="ARBA" id="ARBA00022679"/>
    </source>
</evidence>
<reference evidence="3 4" key="1">
    <citation type="submission" date="2018-05" db="EMBL/GenBank/DDBJ databases">
        <title>Mucilaginibacter hurinus sp. nov., isolated from briquette warehouse soil.</title>
        <authorList>
            <person name="Choi L."/>
        </authorList>
    </citation>
    <scope>NUCLEOTIDE SEQUENCE [LARGE SCALE GENOMIC DNA]</scope>
    <source>
        <strain evidence="3 4">ZR32</strain>
    </source>
</reference>
<feature type="binding site" evidence="2">
    <location>
        <position position="26"/>
    </location>
    <ligand>
        <name>substrate</name>
    </ligand>
</feature>
<comment type="subunit">
    <text evidence="2">Homodimer.</text>
</comment>
<dbReference type="EMBL" id="QGDC01000001">
    <property type="protein sequence ID" value="RCH56525.1"/>
    <property type="molecule type" value="Genomic_DNA"/>
</dbReference>
<evidence type="ECO:0000313" key="4">
    <source>
        <dbReference type="Proteomes" id="UP000253209"/>
    </source>
</evidence>
<keyword evidence="2" id="KW-0460">Magnesium</keyword>
<comment type="cofactor">
    <cofactor evidence="2">
        <name>Mg(2+)</name>
        <dbReference type="ChEBI" id="CHEBI:18420"/>
    </cofactor>
    <text evidence="2">Binds 2 magnesium ions per subunit.</text>
</comment>